<gene>
    <name evidence="2" type="ORF">PIB30_000993</name>
</gene>
<organism evidence="2 3">
    <name type="scientific">Stylosanthes scabra</name>
    <dbReference type="NCBI Taxonomy" id="79078"/>
    <lineage>
        <taxon>Eukaryota</taxon>
        <taxon>Viridiplantae</taxon>
        <taxon>Streptophyta</taxon>
        <taxon>Embryophyta</taxon>
        <taxon>Tracheophyta</taxon>
        <taxon>Spermatophyta</taxon>
        <taxon>Magnoliopsida</taxon>
        <taxon>eudicotyledons</taxon>
        <taxon>Gunneridae</taxon>
        <taxon>Pentapetalae</taxon>
        <taxon>rosids</taxon>
        <taxon>fabids</taxon>
        <taxon>Fabales</taxon>
        <taxon>Fabaceae</taxon>
        <taxon>Papilionoideae</taxon>
        <taxon>50 kb inversion clade</taxon>
        <taxon>dalbergioids sensu lato</taxon>
        <taxon>Dalbergieae</taxon>
        <taxon>Pterocarpus clade</taxon>
        <taxon>Stylosanthes</taxon>
    </lineage>
</organism>
<dbReference type="EMBL" id="JASCZI010090623">
    <property type="protein sequence ID" value="MED6142794.1"/>
    <property type="molecule type" value="Genomic_DNA"/>
</dbReference>
<keyword evidence="3" id="KW-1185">Reference proteome</keyword>
<comment type="caution">
    <text evidence="2">The sequence shown here is derived from an EMBL/GenBank/DDBJ whole genome shotgun (WGS) entry which is preliminary data.</text>
</comment>
<feature type="region of interest" description="Disordered" evidence="1">
    <location>
        <begin position="147"/>
        <end position="210"/>
    </location>
</feature>
<accession>A0ABU6T254</accession>
<evidence type="ECO:0000313" key="3">
    <source>
        <dbReference type="Proteomes" id="UP001341840"/>
    </source>
</evidence>
<sequence>MITFSSEEIKETTDNRNQPLVIFVVTINTMIRRVFVDQDQGSSVDILFRKCFDALGLTEKDLEARAVHGSGQIRRPAKPYIHSNTTAAPFSSLLLSQSLWTYSHGHTNKQPTHLDTTSTFIDHHRPPPATTTHKHRRYITVITRFHTTTAPPSTAQSNLKPPQTAKQRRRLDAVLHVRGSSALPRPVNRSSPPHLFLSSPPRSAHRRPSSRLLRRRVLPPRSRRLLVTAALLEAHADYLVRYPGKRLTPDSFVTLWFTIGNSPDARNMKVRELVVSHNSAYNEILGRPTMYKVGAIMTTSILTKKFITNDGEI</sequence>
<evidence type="ECO:0000313" key="2">
    <source>
        <dbReference type="EMBL" id="MED6142794.1"/>
    </source>
</evidence>
<dbReference type="PANTHER" id="PTHR33240:SF17">
    <property type="entry name" value="EUKARYOTIC PEPTIDE CHAIN RELEASE FACTOR GTP-BINDING SUBUNIT-LIKE"/>
    <property type="match status" value="1"/>
</dbReference>
<name>A0ABU6T254_9FABA</name>
<feature type="compositionally biased region" description="Low complexity" evidence="1">
    <location>
        <begin position="189"/>
        <end position="202"/>
    </location>
</feature>
<protein>
    <submittedName>
        <fullName evidence="2">Uncharacterized protein</fullName>
    </submittedName>
</protein>
<feature type="compositionally biased region" description="Polar residues" evidence="1">
    <location>
        <begin position="147"/>
        <end position="165"/>
    </location>
</feature>
<dbReference type="PANTHER" id="PTHR33240">
    <property type="entry name" value="OS08G0508500 PROTEIN"/>
    <property type="match status" value="1"/>
</dbReference>
<proteinExistence type="predicted"/>
<reference evidence="2 3" key="1">
    <citation type="journal article" date="2023" name="Plants (Basel)">
        <title>Bridging the Gap: Combining Genomics and Transcriptomics Approaches to Understand Stylosanthes scabra, an Orphan Legume from the Brazilian Caatinga.</title>
        <authorList>
            <person name="Ferreira-Neto J.R.C."/>
            <person name="da Silva M.D."/>
            <person name="Binneck E."/>
            <person name="de Melo N.F."/>
            <person name="da Silva R.H."/>
            <person name="de Melo A.L.T.M."/>
            <person name="Pandolfi V."/>
            <person name="Bustamante F.O."/>
            <person name="Brasileiro-Vidal A.C."/>
            <person name="Benko-Iseppon A.M."/>
        </authorList>
    </citation>
    <scope>NUCLEOTIDE SEQUENCE [LARGE SCALE GENOMIC DNA]</scope>
    <source>
        <tissue evidence="2">Leaves</tissue>
    </source>
</reference>
<evidence type="ECO:0000256" key="1">
    <source>
        <dbReference type="SAM" id="MobiDB-lite"/>
    </source>
</evidence>
<dbReference type="Proteomes" id="UP001341840">
    <property type="component" value="Unassembled WGS sequence"/>
</dbReference>